<dbReference type="PROSITE" id="PS51257">
    <property type="entry name" value="PROKAR_LIPOPROTEIN"/>
    <property type="match status" value="1"/>
</dbReference>
<keyword evidence="1" id="KW-0732">Signal</keyword>
<organism evidence="3 4">
    <name type="scientific">Flavobacterium solisilvae</name>
    <dbReference type="NCBI Taxonomy" id="1852019"/>
    <lineage>
        <taxon>Bacteria</taxon>
        <taxon>Pseudomonadati</taxon>
        <taxon>Bacteroidota</taxon>
        <taxon>Flavobacteriia</taxon>
        <taxon>Flavobacteriales</taxon>
        <taxon>Flavobacteriaceae</taxon>
        <taxon>Flavobacterium</taxon>
    </lineage>
</organism>
<feature type="signal peptide" evidence="1">
    <location>
        <begin position="1"/>
        <end position="21"/>
    </location>
</feature>
<dbReference type="Pfam" id="PF13648">
    <property type="entry name" value="Lipocalin_4"/>
    <property type="match status" value="1"/>
</dbReference>
<gene>
    <name evidence="3" type="ORF">G6042_10640</name>
</gene>
<comment type="caution">
    <text evidence="3">The sequence shown here is derived from an EMBL/GenBank/DDBJ whole genome shotgun (WGS) entry which is preliminary data.</text>
</comment>
<sequence length="137" mass="15043">MKVLKLSAVIATSILVFSCSSDDGPSTSGELTGKWYNKEYKVAGQTIPYDDHEECGKDYIQFNSNGTGRSVDVWDCEEDSENFTYTKTSNSITITMGGESATAQIVELSSSTLRVKVNYDFDGDGDDESVIEVYTRS</sequence>
<protein>
    <submittedName>
        <fullName evidence="3">Lipocalin family protein</fullName>
    </submittedName>
</protein>
<feature type="chain" id="PRO_5047229741" evidence="1">
    <location>
        <begin position="22"/>
        <end position="137"/>
    </location>
</feature>
<name>A0ABX1QY17_9FLAO</name>
<evidence type="ECO:0000313" key="3">
    <source>
        <dbReference type="EMBL" id="NMH25719.1"/>
    </source>
</evidence>
<evidence type="ECO:0000256" key="1">
    <source>
        <dbReference type="SAM" id="SignalP"/>
    </source>
</evidence>
<reference evidence="3 4" key="1">
    <citation type="submission" date="2020-02" db="EMBL/GenBank/DDBJ databases">
        <title>Flavobacterium sp. genome.</title>
        <authorList>
            <person name="Jung H.S."/>
            <person name="Baek J.H."/>
            <person name="Jeon C.O."/>
        </authorList>
    </citation>
    <scope>NUCLEOTIDE SEQUENCE [LARGE SCALE GENOMIC DNA]</scope>
    <source>
        <strain evidence="3 4">SE-s27</strain>
    </source>
</reference>
<evidence type="ECO:0000313" key="4">
    <source>
        <dbReference type="Proteomes" id="UP000767947"/>
    </source>
</evidence>
<dbReference type="RefSeq" id="WP_169524418.1">
    <property type="nucleotide sequence ID" value="NZ_JAAMPT010000208.1"/>
</dbReference>
<dbReference type="Proteomes" id="UP000767947">
    <property type="component" value="Unassembled WGS sequence"/>
</dbReference>
<dbReference type="EMBL" id="JAAMPT010000208">
    <property type="protein sequence ID" value="NMH25719.1"/>
    <property type="molecule type" value="Genomic_DNA"/>
</dbReference>
<feature type="domain" description="Lipocalin-like" evidence="2">
    <location>
        <begin position="31"/>
        <end position="114"/>
    </location>
</feature>
<evidence type="ECO:0000259" key="2">
    <source>
        <dbReference type="Pfam" id="PF13648"/>
    </source>
</evidence>
<dbReference type="InterPro" id="IPR024311">
    <property type="entry name" value="Lipocalin-like"/>
</dbReference>
<accession>A0ABX1QY17</accession>
<proteinExistence type="predicted"/>
<keyword evidence="4" id="KW-1185">Reference proteome</keyword>